<reference evidence="1" key="1">
    <citation type="submission" date="2024-03" db="EMBL/GenBank/DDBJ databases">
        <title>This phage originates from the Bacteriophage catalogue of the Bacteriophage Competence Centre, Department of Microbiology und Biotechnology, Max Rubner-Institut, Kiel, Germany.</title>
        <authorList>
            <person name="Sprotte S."/>
            <person name="Brinks E."/>
        </authorList>
    </citation>
    <scope>NUCLEOTIDE SEQUENCE</scope>
</reference>
<evidence type="ECO:0000313" key="1">
    <source>
        <dbReference type="EMBL" id="XCD29324.1"/>
    </source>
</evidence>
<accession>A0AAU8BVC7</accession>
<proteinExistence type="predicted"/>
<organism evidence="1">
    <name type="scientific">Escherichia phage PMBT16</name>
    <dbReference type="NCBI Taxonomy" id="3137282"/>
    <lineage>
        <taxon>Viruses</taxon>
    </lineage>
</organism>
<name>A0AAU8BVC7_9VIRU</name>
<protein>
    <submittedName>
        <fullName evidence="1">Uncharacterized protein</fullName>
    </submittedName>
</protein>
<sequence length="29" mass="3324">MLRLTIVTKFGKIPCRDFHTGGVTWLSMD</sequence>
<dbReference type="EMBL" id="PP554575">
    <property type="protein sequence ID" value="XCD29324.1"/>
    <property type="molecule type" value="Genomic_DNA"/>
</dbReference>